<feature type="region of interest" description="Disordered" evidence="2">
    <location>
        <begin position="118"/>
        <end position="137"/>
    </location>
</feature>
<protein>
    <submittedName>
        <fullName evidence="3">Uncharacterized protein</fullName>
    </submittedName>
</protein>
<sequence length="227" mass="24213">MEDEKKSTDNQDLETAQSEATTSPASKSAFPDEAIATISGLRTRAQTAEVEAAELRGKIAGMQEATAKAAPPAVSPLDAEIARQAGDGVAEEDMTISPTIYRKHELWKEQVANQKTETAAKTAKADVLENSRTASKAKHADWMDVVTAGQVHLTKGEVIDLEEAGADFGEFAYEKCKAATERAKPKTDSSATENKPGKPEEDEKVPTQKEILDGLGGDPQAIAVSQM</sequence>
<feature type="region of interest" description="Disordered" evidence="2">
    <location>
        <begin position="1"/>
        <end position="33"/>
    </location>
</feature>
<proteinExistence type="predicted"/>
<reference evidence="3" key="1">
    <citation type="journal article" date="2015" name="Nature">
        <title>Complex archaea that bridge the gap between prokaryotes and eukaryotes.</title>
        <authorList>
            <person name="Spang A."/>
            <person name="Saw J.H."/>
            <person name="Jorgensen S.L."/>
            <person name="Zaremba-Niedzwiedzka K."/>
            <person name="Martijn J."/>
            <person name="Lind A.E."/>
            <person name="van Eijk R."/>
            <person name="Schleper C."/>
            <person name="Guy L."/>
            <person name="Ettema T.J."/>
        </authorList>
    </citation>
    <scope>NUCLEOTIDE SEQUENCE</scope>
</reference>
<feature type="compositionally biased region" description="Basic and acidic residues" evidence="2">
    <location>
        <begin position="178"/>
        <end position="187"/>
    </location>
</feature>
<dbReference type="AlphaFoldDB" id="A0A0F9NJZ5"/>
<keyword evidence="1" id="KW-0175">Coiled coil</keyword>
<feature type="region of interest" description="Disordered" evidence="2">
    <location>
        <begin position="178"/>
        <end position="227"/>
    </location>
</feature>
<name>A0A0F9NJZ5_9ZZZZ</name>
<gene>
    <name evidence="3" type="ORF">LCGC14_1017840</name>
</gene>
<evidence type="ECO:0000256" key="2">
    <source>
        <dbReference type="SAM" id="MobiDB-lite"/>
    </source>
</evidence>
<feature type="compositionally biased region" description="Basic and acidic residues" evidence="2">
    <location>
        <begin position="195"/>
        <end position="212"/>
    </location>
</feature>
<evidence type="ECO:0000313" key="3">
    <source>
        <dbReference type="EMBL" id="KKN12297.1"/>
    </source>
</evidence>
<feature type="compositionally biased region" description="Polar residues" evidence="2">
    <location>
        <begin position="13"/>
        <end position="26"/>
    </location>
</feature>
<dbReference type="EMBL" id="LAZR01004046">
    <property type="protein sequence ID" value="KKN12297.1"/>
    <property type="molecule type" value="Genomic_DNA"/>
</dbReference>
<evidence type="ECO:0000256" key="1">
    <source>
        <dbReference type="SAM" id="Coils"/>
    </source>
</evidence>
<accession>A0A0F9NJZ5</accession>
<organism evidence="3">
    <name type="scientific">marine sediment metagenome</name>
    <dbReference type="NCBI Taxonomy" id="412755"/>
    <lineage>
        <taxon>unclassified sequences</taxon>
        <taxon>metagenomes</taxon>
        <taxon>ecological metagenomes</taxon>
    </lineage>
</organism>
<feature type="coiled-coil region" evidence="1">
    <location>
        <begin position="38"/>
        <end position="65"/>
    </location>
</feature>
<comment type="caution">
    <text evidence="3">The sequence shown here is derived from an EMBL/GenBank/DDBJ whole genome shotgun (WGS) entry which is preliminary data.</text>
</comment>